<dbReference type="PRINTS" id="PR01415">
    <property type="entry name" value="ANKYRIN"/>
</dbReference>
<feature type="repeat" description="ANK" evidence="3">
    <location>
        <begin position="997"/>
        <end position="1029"/>
    </location>
</feature>
<accession>A0A3D8QPR1</accession>
<keyword evidence="1" id="KW-0677">Repeat</keyword>
<gene>
    <name evidence="4" type="ORF">BP6252_11213</name>
</gene>
<proteinExistence type="predicted"/>
<evidence type="ECO:0000313" key="5">
    <source>
        <dbReference type="Proteomes" id="UP000256645"/>
    </source>
</evidence>
<evidence type="ECO:0000256" key="3">
    <source>
        <dbReference type="PROSITE-ProRule" id="PRU00023"/>
    </source>
</evidence>
<dbReference type="SMART" id="SM00248">
    <property type="entry name" value="ANK"/>
    <property type="match status" value="30"/>
</dbReference>
<dbReference type="InterPro" id="IPR002110">
    <property type="entry name" value="Ankyrin_rpt"/>
</dbReference>
<keyword evidence="2 3" id="KW-0040">ANK repeat</keyword>
<dbReference type="Pfam" id="PF12796">
    <property type="entry name" value="Ank_2"/>
    <property type="match status" value="6"/>
</dbReference>
<feature type="repeat" description="ANK" evidence="3">
    <location>
        <begin position="1215"/>
        <end position="1247"/>
    </location>
</feature>
<comment type="caution">
    <text evidence="4">The sequence shown here is derived from an EMBL/GenBank/DDBJ whole genome shotgun (WGS) entry which is preliminary data.</text>
</comment>
<dbReference type="Pfam" id="PF00023">
    <property type="entry name" value="Ank"/>
    <property type="match status" value="3"/>
</dbReference>
<dbReference type="PANTHER" id="PTHR24198">
    <property type="entry name" value="ANKYRIN REPEAT AND PROTEIN KINASE DOMAIN-CONTAINING PROTEIN"/>
    <property type="match status" value="1"/>
</dbReference>
<evidence type="ECO:0000256" key="2">
    <source>
        <dbReference type="ARBA" id="ARBA00023043"/>
    </source>
</evidence>
<evidence type="ECO:0000313" key="4">
    <source>
        <dbReference type="EMBL" id="RDW63668.1"/>
    </source>
</evidence>
<reference evidence="4 5" key="1">
    <citation type="journal article" date="2018" name="IMA Fungus">
        <title>IMA Genome-F 9: Draft genome sequence of Annulohypoxylon stygium, Aspergillus mulundensis, Berkeleyomyces basicola (syn. Thielaviopsis basicola), Ceratocystis smalleyi, two Cercospora beticola strains, Coleophoma cylindrospora, Fusarium fracticaudum, Phialophora cf. hyalina, and Morchella septimelata.</title>
        <authorList>
            <person name="Wingfield B.D."/>
            <person name="Bills G.F."/>
            <person name="Dong Y."/>
            <person name="Huang W."/>
            <person name="Nel W.J."/>
            <person name="Swalarsk-Parry B.S."/>
            <person name="Vaghefi N."/>
            <person name="Wilken P.M."/>
            <person name="An Z."/>
            <person name="de Beer Z.W."/>
            <person name="De Vos L."/>
            <person name="Chen L."/>
            <person name="Duong T.A."/>
            <person name="Gao Y."/>
            <person name="Hammerbacher A."/>
            <person name="Kikkert J.R."/>
            <person name="Li Y."/>
            <person name="Li H."/>
            <person name="Li K."/>
            <person name="Li Q."/>
            <person name="Liu X."/>
            <person name="Ma X."/>
            <person name="Naidoo K."/>
            <person name="Pethybridge S.J."/>
            <person name="Sun J."/>
            <person name="Steenkamp E.T."/>
            <person name="van der Nest M.A."/>
            <person name="van Wyk S."/>
            <person name="Wingfield M.J."/>
            <person name="Xiong C."/>
            <person name="Yue Q."/>
            <person name="Zhang X."/>
        </authorList>
    </citation>
    <scope>NUCLEOTIDE SEQUENCE [LARGE SCALE GENOMIC DNA]</scope>
    <source>
        <strain evidence="4 5">BP6252</strain>
    </source>
</reference>
<feature type="repeat" description="ANK" evidence="3">
    <location>
        <begin position="65"/>
        <end position="97"/>
    </location>
</feature>
<feature type="repeat" description="ANK" evidence="3">
    <location>
        <begin position="101"/>
        <end position="129"/>
    </location>
</feature>
<feature type="repeat" description="ANK" evidence="3">
    <location>
        <begin position="1123"/>
        <end position="1155"/>
    </location>
</feature>
<dbReference type="OrthoDB" id="7464126at2759"/>
<dbReference type="PANTHER" id="PTHR24198:SF165">
    <property type="entry name" value="ANKYRIN REPEAT-CONTAINING PROTEIN-RELATED"/>
    <property type="match status" value="1"/>
</dbReference>
<dbReference type="Proteomes" id="UP000256645">
    <property type="component" value="Unassembled WGS sequence"/>
</dbReference>
<protein>
    <submittedName>
        <fullName evidence="4">Uncharacterized protein</fullName>
    </submittedName>
</protein>
<dbReference type="InterPro" id="IPR036770">
    <property type="entry name" value="Ankyrin_rpt-contain_sf"/>
</dbReference>
<dbReference type="PROSITE" id="PS50297">
    <property type="entry name" value="ANK_REP_REGION"/>
    <property type="match status" value="10"/>
</dbReference>
<sequence>MTSQDDLQSAAFFGQQDVLTSISEPEINASGGVFGNLLQAAALGGQDLIISELLHRKAAVNLEGRFGTPLRAATLLGHLSTVQVLLDNGANPNQDSPFGPPLEVAAMKGYESIVQILLQGGAKVNAYGGHYGSALQAAAYHGHVSIVKILLEHKASVYGGGLSKDAFHAACEGGNVAVVRQFLENGYRFLSPVSGPRFRRSPYCDLLREASPTRQKEAAGKKKGVRSRLIEEIEEPDLSTLAKIARKEPYRIESRKTIPPKAPFRYPRHGIKEHALFGAVYNSHIAVVQEIIQNWSAIGVTAAEYGDCLIEACRIGNLEMVKILLNSEGDSSVHQKGSIEAAATTGQTKVVELLLEINREVDAHHMGLETAIRAAAKEGRVETLSFLLEKLDNIPDVKFQRRCRIQGNYEAAASANEVTVRILISKTFDTGESNLKRGYCRDTEFVEQHGSKNGRNAIHAACGNTNRGIIHLLIADPDALILSEDYKKAVTQAALHGNVEVLTALLSTTSEASLNAEELKDVLMQASDKDDLEVMQLLLDKYSHLVDTNILEPCVIFAAASSRFRVFSWLMGLPALEKNQNILDEAFIYSAGNAHIKMAELLLDAGANLESVNHARNTALQQTLEHLSPYARSGMPQWLHFYYPSNIGTDEDLKAVVRMLIMRGADVNAAEKSTSTPLQIACMQGDVSIVNLLLSNGAEVNAAVLQSSVEAHHLHMPVIELVLGRLEAIDGIDPKDYDMAMETALEYFGNSQEFTMGDTLADVMNSGAGAVVKRLLRKIMTIEVSDTRYGFLFQAAILNNDSELFETLLARGIDVNMQGHYYGTALQCACRVGNLEFVRRLIKAGADICLHGGEHETCLQAAIMGGNLTVVQELLICGADPNVAVEFLGHVLFTACREGHAEIVKLLVELHGCDPNMTGRFEDHGSWATVGFETPLHMATVKGHALVVQTLLENGADISYEGDESGQALHLAAYEGQEAVVKVLLNKGADVNAVGGRYGTALAAAVSSAQIDIIQVLLDKGADVNAVGGRHGTPLVAAVSCGQTAIVKLLLDHHAGATDPDGPYSKALAAACYKNDRNIIKMLLSHGAKLTSNALVNAAASGSEEAVRTFIEFGVDVNEPSSRMIHALHAAIFNTQVKVVQILLDHGARMDIIDSVFGSPLLAALQGPTAQIPFAKPHASRATIKPPGYQKMKGCEEIARLLISRGISANTEFGDNGNALQIACFIGSETIVNLLLDNGADINTSGGKYGTALMAALKGSHSAIVRILLQRGADPNQTSAEGGTPLETACVDCSLEVVQMLISHKADVNQFGPKLGSPLQAACHRRGRWSRLEKLGRGEKDVESVAIVKLLLQSGADVNAKGGEKGGSALAVALKNEMQDRDSMVEVLLEYGIGLVIDEQALLCVARASELHSLGKTLKRLLDFDPNITITEPVLQQVAGNFQPEPLLRVLLDHHKHLPLTEDVLVLLAGCHQAEQVFQTLLAYMSKDVTITESVVLSALTSTIVNGRHSPGLFRVWMQYQKPLPTTPAVFQTAVEYSNGSFEIWPILTQLKPDVIIDESLLLSAAKNRSQPPLVVKNILELNPALSITPEVVNAALQNIHTQQLMEVLFNHDNTISITEENIYHAVANRNDSSDKLVSMLLDHQPGIPLSERVVAAAAKHPSAASVMERLLNYDANVEITEAVILGMSGDGKHHSQRNSELMKLFAKYGKTIRLTRETEQVLSKFDPYTEQQLRIQAWTDVGDI</sequence>
<organism evidence="4 5">
    <name type="scientific">Coleophoma cylindrospora</name>
    <dbReference type="NCBI Taxonomy" id="1849047"/>
    <lineage>
        <taxon>Eukaryota</taxon>
        <taxon>Fungi</taxon>
        <taxon>Dikarya</taxon>
        <taxon>Ascomycota</taxon>
        <taxon>Pezizomycotina</taxon>
        <taxon>Leotiomycetes</taxon>
        <taxon>Helotiales</taxon>
        <taxon>Dermateaceae</taxon>
        <taxon>Coleophoma</taxon>
    </lineage>
</organism>
<evidence type="ECO:0000256" key="1">
    <source>
        <dbReference type="ARBA" id="ARBA00022737"/>
    </source>
</evidence>
<feature type="repeat" description="ANK" evidence="3">
    <location>
        <begin position="673"/>
        <end position="705"/>
    </location>
</feature>
<feature type="repeat" description="ANK" evidence="3">
    <location>
        <begin position="1248"/>
        <end position="1280"/>
    </location>
</feature>
<dbReference type="EMBL" id="PDLM01000013">
    <property type="protein sequence ID" value="RDW63668.1"/>
    <property type="molecule type" value="Genomic_DNA"/>
</dbReference>
<dbReference type="Pfam" id="PF13637">
    <property type="entry name" value="Ank_4"/>
    <property type="match status" value="1"/>
</dbReference>
<dbReference type="SUPFAM" id="SSF48403">
    <property type="entry name" value="Ankyrin repeat"/>
    <property type="match status" value="5"/>
</dbReference>
<dbReference type="PROSITE" id="PS50088">
    <property type="entry name" value="ANK_REPEAT"/>
    <property type="match status" value="10"/>
</dbReference>
<dbReference type="Gene3D" id="1.25.40.20">
    <property type="entry name" value="Ankyrin repeat-containing domain"/>
    <property type="match status" value="6"/>
</dbReference>
<keyword evidence="5" id="KW-1185">Reference proteome</keyword>
<feature type="repeat" description="ANK" evidence="3">
    <location>
        <begin position="964"/>
        <end position="996"/>
    </location>
</feature>
<name>A0A3D8QPR1_9HELO</name>
<feature type="repeat" description="ANK" evidence="3">
    <location>
        <begin position="931"/>
        <end position="963"/>
    </location>
</feature>
<dbReference type="STRING" id="1849047.A0A3D8QPR1"/>
<feature type="repeat" description="ANK" evidence="3">
    <location>
        <begin position="1281"/>
        <end position="1313"/>
    </location>
</feature>